<name>A0A8H7PHB2_9FUNG</name>
<evidence type="ECO:0000259" key="2">
    <source>
        <dbReference type="PROSITE" id="PS51471"/>
    </source>
</evidence>
<evidence type="ECO:0000256" key="1">
    <source>
        <dbReference type="SAM" id="MobiDB-lite"/>
    </source>
</evidence>
<dbReference type="AlphaFoldDB" id="A0A8H7PHB2"/>
<dbReference type="PROSITE" id="PS51471">
    <property type="entry name" value="FE2OG_OXY"/>
    <property type="match status" value="1"/>
</dbReference>
<sequence length="246" mass="27468">MHELNTDQLQELFGSDDSDFDDSFPEDQTRLDASLGSGSPAQTSEKFDRIPGLRLLRHGLSHSVQTQLLDTIISAEYFNGTANNQAMHFGDLPQQFQDIGQWAKRDTDLLENIDRDPLFDQAILNLYRPGEGIRSHVDLQKFDDGILIISLLSSCVMIMTPASEAQKHATNYSEEGKLDDGVPILLRPGDVLALVGPARWDWAHCIPARLIDNMDGDIIQRGSRVSITLRKLKCTTADTIELGHRQ</sequence>
<gene>
    <name evidence="3" type="ORF">INT44_000095</name>
</gene>
<protein>
    <recommendedName>
        <fullName evidence="2">Fe2OG dioxygenase domain-containing protein</fullName>
    </recommendedName>
</protein>
<dbReference type="GO" id="GO:0006974">
    <property type="term" value="P:DNA damage response"/>
    <property type="evidence" value="ECO:0007669"/>
    <property type="project" value="InterPro"/>
</dbReference>
<dbReference type="Proteomes" id="UP000612746">
    <property type="component" value="Unassembled WGS sequence"/>
</dbReference>
<dbReference type="PANTHER" id="PTHR21052:SF0">
    <property type="entry name" value="ALPHA-KETOGLUTARATE-DEPENDENT DIOXYGENASE ALKB HOMOLOG 7, MITOCHONDRIAL"/>
    <property type="match status" value="1"/>
</dbReference>
<evidence type="ECO:0000313" key="4">
    <source>
        <dbReference type="Proteomes" id="UP000612746"/>
    </source>
</evidence>
<keyword evidence="4" id="KW-1185">Reference proteome</keyword>
<dbReference type="GO" id="GO:0005759">
    <property type="term" value="C:mitochondrial matrix"/>
    <property type="evidence" value="ECO:0007669"/>
    <property type="project" value="TreeGrafter"/>
</dbReference>
<dbReference type="SUPFAM" id="SSF51197">
    <property type="entry name" value="Clavaminate synthase-like"/>
    <property type="match status" value="1"/>
</dbReference>
<dbReference type="OrthoDB" id="412814at2759"/>
<dbReference type="Gene3D" id="2.60.120.590">
    <property type="entry name" value="Alpha-ketoglutarate-dependent dioxygenase AlkB-like"/>
    <property type="match status" value="1"/>
</dbReference>
<proteinExistence type="predicted"/>
<feature type="region of interest" description="Disordered" evidence="1">
    <location>
        <begin position="14"/>
        <end position="45"/>
    </location>
</feature>
<dbReference type="GO" id="GO:0006631">
    <property type="term" value="P:fatty acid metabolic process"/>
    <property type="evidence" value="ECO:0007669"/>
    <property type="project" value="TreeGrafter"/>
</dbReference>
<accession>A0A8H7PHB2</accession>
<comment type="caution">
    <text evidence="3">The sequence shown here is derived from an EMBL/GenBank/DDBJ whole genome shotgun (WGS) entry which is preliminary data.</text>
</comment>
<feature type="domain" description="Fe2OG dioxygenase" evidence="2">
    <location>
        <begin position="118"/>
        <end position="233"/>
    </location>
</feature>
<organism evidence="3 4">
    <name type="scientific">Umbelopsis vinacea</name>
    <dbReference type="NCBI Taxonomy" id="44442"/>
    <lineage>
        <taxon>Eukaryota</taxon>
        <taxon>Fungi</taxon>
        <taxon>Fungi incertae sedis</taxon>
        <taxon>Mucoromycota</taxon>
        <taxon>Mucoromycotina</taxon>
        <taxon>Umbelopsidomycetes</taxon>
        <taxon>Umbelopsidales</taxon>
        <taxon>Umbelopsidaceae</taxon>
        <taxon>Umbelopsis</taxon>
    </lineage>
</organism>
<dbReference type="PANTHER" id="PTHR21052">
    <property type="entry name" value="SPERMATOGENESIS ASSOCIATED 11-RELATED"/>
    <property type="match status" value="1"/>
</dbReference>
<dbReference type="InterPro" id="IPR037151">
    <property type="entry name" value="AlkB-like_sf"/>
</dbReference>
<dbReference type="InterPro" id="IPR027450">
    <property type="entry name" value="AlkB-like"/>
</dbReference>
<dbReference type="InterPro" id="IPR032870">
    <property type="entry name" value="ALKBH7-like"/>
</dbReference>
<evidence type="ECO:0000313" key="3">
    <source>
        <dbReference type="EMBL" id="KAG2173981.1"/>
    </source>
</evidence>
<feature type="compositionally biased region" description="Acidic residues" evidence="1">
    <location>
        <begin position="14"/>
        <end position="25"/>
    </location>
</feature>
<dbReference type="EMBL" id="JAEPRA010000017">
    <property type="protein sequence ID" value="KAG2173981.1"/>
    <property type="molecule type" value="Genomic_DNA"/>
</dbReference>
<dbReference type="Pfam" id="PF13532">
    <property type="entry name" value="2OG-FeII_Oxy_2"/>
    <property type="match status" value="1"/>
</dbReference>
<dbReference type="InterPro" id="IPR005123">
    <property type="entry name" value="Oxoglu/Fe-dep_dioxygenase_dom"/>
</dbReference>
<reference evidence="3" key="1">
    <citation type="submission" date="2020-12" db="EMBL/GenBank/DDBJ databases">
        <title>Metabolic potential, ecology and presence of endohyphal bacteria is reflected in genomic diversity of Mucoromycotina.</title>
        <authorList>
            <person name="Muszewska A."/>
            <person name="Okrasinska A."/>
            <person name="Steczkiewicz K."/>
            <person name="Drgas O."/>
            <person name="Orlowska M."/>
            <person name="Perlinska-Lenart U."/>
            <person name="Aleksandrzak-Piekarczyk T."/>
            <person name="Szatraj K."/>
            <person name="Zielenkiewicz U."/>
            <person name="Pilsyk S."/>
            <person name="Malc E."/>
            <person name="Mieczkowski P."/>
            <person name="Kruszewska J.S."/>
            <person name="Biernat P."/>
            <person name="Pawlowska J."/>
        </authorList>
    </citation>
    <scope>NUCLEOTIDE SEQUENCE</scope>
    <source>
        <strain evidence="3">WA0000051536</strain>
    </source>
</reference>